<protein>
    <recommendedName>
        <fullName evidence="2">2EXR domain-containing protein</fullName>
    </recommendedName>
</protein>
<dbReference type="InterPro" id="IPR045518">
    <property type="entry name" value="2EXR"/>
</dbReference>
<comment type="caution">
    <text evidence="3">The sequence shown here is derived from an EMBL/GenBank/DDBJ whole genome shotgun (WGS) entry which is preliminary data.</text>
</comment>
<evidence type="ECO:0000313" key="4">
    <source>
        <dbReference type="Proteomes" id="UP000664132"/>
    </source>
</evidence>
<evidence type="ECO:0000256" key="1">
    <source>
        <dbReference type="SAM" id="MobiDB-lite"/>
    </source>
</evidence>
<feature type="region of interest" description="Disordered" evidence="1">
    <location>
        <begin position="34"/>
        <end position="60"/>
    </location>
</feature>
<reference evidence="3" key="1">
    <citation type="submission" date="2021-02" db="EMBL/GenBank/DDBJ databases">
        <title>Genome sequence Cadophora malorum strain M34.</title>
        <authorList>
            <person name="Stefanovic E."/>
            <person name="Vu D."/>
            <person name="Scully C."/>
            <person name="Dijksterhuis J."/>
            <person name="Roader J."/>
            <person name="Houbraken J."/>
        </authorList>
    </citation>
    <scope>NUCLEOTIDE SEQUENCE</scope>
    <source>
        <strain evidence="3">M34</strain>
    </source>
</reference>
<feature type="compositionally biased region" description="Polar residues" evidence="1">
    <location>
        <begin position="34"/>
        <end position="49"/>
    </location>
</feature>
<proteinExistence type="predicted"/>
<dbReference type="Proteomes" id="UP000664132">
    <property type="component" value="Unassembled WGS sequence"/>
</dbReference>
<feature type="domain" description="2EXR" evidence="2">
    <location>
        <begin position="376"/>
        <end position="462"/>
    </location>
</feature>
<sequence>MTRHRDRHPGTIEEAATATAAALASSARSNIYNRQRSGGHFSNNTSPMSTPFPGQKHLTTSPHLELAPLNSMHCYPGQYQYISKTHGNESLQIQSSSPSAPILSVGQAPTPAVHLPSSDFASPKPGSEIEITGTSAPLPRWYILQVTRIAVEELWTVEILPEILIDSSITLSQTARELLSEIADQLTPHDCLLLCCIKWEFNPSEVIDRSWAFYLGQEGQDLSNSVRRYNAQTGEQMTIASASWHFAQIKKSAEARLCEKYSHSMNVARAFLQLTVPLHYTDRADYVCNQVYKFCFACLKRSNFDLDCDLLRYWFAKKYGWFDIPELERMTANSGRLVTSAHFQRALRVATVVYCGLISSASQAQNQTLQKRLATFSLLSNELKDLIWGETFSQQRIFDDDTLRLLNPRNGIMYSYLTPYALFVCRYSREFAQGRLRCSYLSEPWSDEPRRRVVYFDPEYDVCVHQWGQLHWRQLDGQCLFSCVKIIADVSPEDLTSDKRYGLRSVEFREKFPVLKRLTVIDRRVGWNGEVVRYMWTEEQWNQESRTNKNDWDREWKAVKKFFEGRGIRIEASSDVLETNKNKKKYIRCFEACPVTLRHSAGDIPAQTGTLVREG</sequence>
<evidence type="ECO:0000313" key="3">
    <source>
        <dbReference type="EMBL" id="KAG4414245.1"/>
    </source>
</evidence>
<accession>A0A8H7T856</accession>
<dbReference type="AlphaFoldDB" id="A0A8H7T856"/>
<dbReference type="Pfam" id="PF20150">
    <property type="entry name" value="2EXR"/>
    <property type="match status" value="1"/>
</dbReference>
<organism evidence="3 4">
    <name type="scientific">Cadophora malorum</name>
    <dbReference type="NCBI Taxonomy" id="108018"/>
    <lineage>
        <taxon>Eukaryota</taxon>
        <taxon>Fungi</taxon>
        <taxon>Dikarya</taxon>
        <taxon>Ascomycota</taxon>
        <taxon>Pezizomycotina</taxon>
        <taxon>Leotiomycetes</taxon>
        <taxon>Helotiales</taxon>
        <taxon>Ploettnerulaceae</taxon>
        <taxon>Cadophora</taxon>
    </lineage>
</organism>
<gene>
    <name evidence="3" type="ORF">IFR04_012617</name>
</gene>
<name>A0A8H7T856_9HELO</name>
<evidence type="ECO:0000259" key="2">
    <source>
        <dbReference type="Pfam" id="PF20150"/>
    </source>
</evidence>
<keyword evidence="4" id="KW-1185">Reference proteome</keyword>
<dbReference type="OrthoDB" id="3540385at2759"/>
<dbReference type="EMBL" id="JAFJYH010000274">
    <property type="protein sequence ID" value="KAG4414245.1"/>
    <property type="molecule type" value="Genomic_DNA"/>
</dbReference>